<organism evidence="2 3">
    <name type="scientific">Lasallia pustulata</name>
    <dbReference type="NCBI Taxonomy" id="136370"/>
    <lineage>
        <taxon>Eukaryota</taxon>
        <taxon>Fungi</taxon>
        <taxon>Dikarya</taxon>
        <taxon>Ascomycota</taxon>
        <taxon>Pezizomycotina</taxon>
        <taxon>Lecanoromycetes</taxon>
        <taxon>OSLEUM clade</taxon>
        <taxon>Umbilicariomycetidae</taxon>
        <taxon>Umbilicariales</taxon>
        <taxon>Umbilicariaceae</taxon>
        <taxon>Lasallia</taxon>
    </lineage>
</organism>
<dbReference type="EMBL" id="VXIT01000005">
    <property type="protein sequence ID" value="KAA6412784.1"/>
    <property type="molecule type" value="Genomic_DNA"/>
</dbReference>
<dbReference type="PROSITE" id="PS50181">
    <property type="entry name" value="FBOX"/>
    <property type="match status" value="1"/>
</dbReference>
<gene>
    <name evidence="2" type="ORF">FRX48_03776</name>
</gene>
<reference evidence="2 3" key="1">
    <citation type="submission" date="2019-09" db="EMBL/GenBank/DDBJ databases">
        <title>The hologenome of the rock-dwelling lichen Lasallia pustulata.</title>
        <authorList>
            <person name="Greshake Tzovaras B."/>
            <person name="Segers F."/>
            <person name="Bicker A."/>
            <person name="Dal Grande F."/>
            <person name="Otte J."/>
            <person name="Hankeln T."/>
            <person name="Schmitt I."/>
            <person name="Ebersberger I."/>
        </authorList>
    </citation>
    <scope>NUCLEOTIDE SEQUENCE [LARGE SCALE GENOMIC DNA]</scope>
    <source>
        <strain evidence="2">A1-1</strain>
    </source>
</reference>
<dbReference type="Proteomes" id="UP000324767">
    <property type="component" value="Unassembled WGS sequence"/>
</dbReference>
<name>A0A5M8PTP8_9LECA</name>
<sequence>MTTPLARCGLDVRRRFMPQFDTTPRRRPGNALLPSFSGFPLETMPQELFVEIASYLAFEDKRNLSQASRTCYLRSGIIKPENRRQWIRYLQSQCRYLPSNRLHLKSYSSMEVCEACLEIVPYQEIQRDPHFWWVENEHAFRLQNPYCESRDYRLANSPFRPANYVGVCSVAGVRWTHEQWDELACRRCRYYRREMVKTLCREKGQCKKWQVEKKVPVTGGEGLKAAEMGCISGLR</sequence>
<comment type="caution">
    <text evidence="2">The sequence shown here is derived from an EMBL/GenBank/DDBJ whole genome shotgun (WGS) entry which is preliminary data.</text>
</comment>
<evidence type="ECO:0000313" key="2">
    <source>
        <dbReference type="EMBL" id="KAA6412784.1"/>
    </source>
</evidence>
<proteinExistence type="predicted"/>
<dbReference type="AlphaFoldDB" id="A0A5M8PTP8"/>
<accession>A0A5M8PTP8</accession>
<dbReference type="InterPro" id="IPR001810">
    <property type="entry name" value="F-box_dom"/>
</dbReference>
<evidence type="ECO:0000259" key="1">
    <source>
        <dbReference type="PROSITE" id="PS50181"/>
    </source>
</evidence>
<protein>
    <recommendedName>
        <fullName evidence="1">F-box domain-containing protein</fullName>
    </recommendedName>
</protein>
<evidence type="ECO:0000313" key="3">
    <source>
        <dbReference type="Proteomes" id="UP000324767"/>
    </source>
</evidence>
<feature type="domain" description="F-box" evidence="1">
    <location>
        <begin position="38"/>
        <end position="89"/>
    </location>
</feature>
<dbReference type="OrthoDB" id="10367647at2759"/>